<dbReference type="InterPro" id="IPR039422">
    <property type="entry name" value="MarR/SlyA-like"/>
</dbReference>
<dbReference type="PANTHER" id="PTHR33164:SF105">
    <property type="entry name" value="TRANSCRIPTIONAL REPRESSOR PROTEIN-RELATED"/>
    <property type="match status" value="1"/>
</dbReference>
<gene>
    <name evidence="5" type="ORF">AKJ09_06252</name>
</gene>
<dbReference type="RefSeq" id="WP_205633824.1">
    <property type="nucleotide sequence ID" value="NZ_CP012333.1"/>
</dbReference>
<dbReference type="InterPro" id="IPR023187">
    <property type="entry name" value="Tscrpt_reg_MarR-type_CS"/>
</dbReference>
<dbReference type="GO" id="GO:0003677">
    <property type="term" value="F:DNA binding"/>
    <property type="evidence" value="ECO:0007669"/>
    <property type="project" value="UniProtKB-KW"/>
</dbReference>
<dbReference type="InterPro" id="IPR036390">
    <property type="entry name" value="WH_DNA-bd_sf"/>
</dbReference>
<dbReference type="Proteomes" id="UP000064967">
    <property type="component" value="Chromosome"/>
</dbReference>
<dbReference type="PATRIC" id="fig|1391654.3.peg.6337"/>
<feature type="domain" description="HTH marR-type" evidence="4">
    <location>
        <begin position="5"/>
        <end position="137"/>
    </location>
</feature>
<dbReference type="SUPFAM" id="SSF46785">
    <property type="entry name" value="Winged helix' DNA-binding domain"/>
    <property type="match status" value="1"/>
</dbReference>
<reference evidence="5 6" key="1">
    <citation type="submission" date="2015-08" db="EMBL/GenBank/DDBJ databases">
        <authorList>
            <person name="Babu N.S."/>
            <person name="Beckwith C.J."/>
            <person name="Beseler K.G."/>
            <person name="Brison A."/>
            <person name="Carone J.V."/>
            <person name="Caskin T.P."/>
            <person name="Diamond M."/>
            <person name="Durham M.E."/>
            <person name="Foxe J.M."/>
            <person name="Go M."/>
            <person name="Henderson B.A."/>
            <person name="Jones I.B."/>
            <person name="McGettigan J.A."/>
            <person name="Micheletti S.J."/>
            <person name="Nasrallah M.E."/>
            <person name="Ortiz D."/>
            <person name="Piller C.R."/>
            <person name="Privatt S.R."/>
            <person name="Schneider S.L."/>
            <person name="Sharp S."/>
            <person name="Smith T.C."/>
            <person name="Stanton J.D."/>
            <person name="Ullery H.E."/>
            <person name="Wilson R.J."/>
            <person name="Serrano M.G."/>
            <person name="Buck G."/>
            <person name="Lee V."/>
            <person name="Wang Y."/>
            <person name="Carvalho R."/>
            <person name="Voegtly L."/>
            <person name="Shi R."/>
            <person name="Duckworth R."/>
            <person name="Johnson A."/>
            <person name="Loviza R."/>
            <person name="Walstead R."/>
            <person name="Shah Z."/>
            <person name="Kiflezghi M."/>
            <person name="Wade K."/>
            <person name="Ball S.L."/>
            <person name="Bradley K.W."/>
            <person name="Asai D.J."/>
            <person name="Bowman C.A."/>
            <person name="Russell D.A."/>
            <person name="Pope W.H."/>
            <person name="Jacobs-Sera D."/>
            <person name="Hendrix R.W."/>
            <person name="Hatfull G.F."/>
        </authorList>
    </citation>
    <scope>NUCLEOTIDE SEQUENCE [LARGE SCALE GENOMIC DNA]</scope>
    <source>
        <strain evidence="5 6">DSM 27648</strain>
    </source>
</reference>
<dbReference type="PROSITE" id="PS01117">
    <property type="entry name" value="HTH_MARR_1"/>
    <property type="match status" value="1"/>
</dbReference>
<dbReference type="PROSITE" id="PS50995">
    <property type="entry name" value="HTH_MARR_2"/>
    <property type="match status" value="1"/>
</dbReference>
<evidence type="ECO:0000259" key="4">
    <source>
        <dbReference type="PROSITE" id="PS50995"/>
    </source>
</evidence>
<evidence type="ECO:0000313" key="5">
    <source>
        <dbReference type="EMBL" id="AKU99588.1"/>
    </source>
</evidence>
<keyword evidence="1" id="KW-0805">Transcription regulation</keyword>
<dbReference type="GO" id="GO:0006950">
    <property type="term" value="P:response to stress"/>
    <property type="evidence" value="ECO:0007669"/>
    <property type="project" value="TreeGrafter"/>
</dbReference>
<name>A0A0K1Q1D2_9BACT</name>
<keyword evidence="3" id="KW-0804">Transcription</keyword>
<evidence type="ECO:0000313" key="6">
    <source>
        <dbReference type="Proteomes" id="UP000064967"/>
    </source>
</evidence>
<evidence type="ECO:0000256" key="1">
    <source>
        <dbReference type="ARBA" id="ARBA00023015"/>
    </source>
</evidence>
<keyword evidence="6" id="KW-1185">Reference proteome</keyword>
<evidence type="ECO:0000256" key="3">
    <source>
        <dbReference type="ARBA" id="ARBA00023163"/>
    </source>
</evidence>
<dbReference type="AlphaFoldDB" id="A0A0K1Q1D2"/>
<protein>
    <submittedName>
        <fullName evidence="5">Transcriptional regulator, MarR family</fullName>
    </submittedName>
</protein>
<proteinExistence type="predicted"/>
<dbReference type="InterPro" id="IPR000835">
    <property type="entry name" value="HTH_MarR-typ"/>
</dbReference>
<dbReference type="PRINTS" id="PR00598">
    <property type="entry name" value="HTHMARR"/>
</dbReference>
<sequence>MARETPCHCLAIRQVARQVTQLYDTALADTGLRVTQYSVLSVLDRLGASTLQQLATELVMDRSTLGHNLRPLERDGLVSLGVDDADRRSSRLSLTPAGKRKLESARNAWHQAQKQLETQLGAEDASELRRLLQRAVTSLSG</sequence>
<dbReference type="KEGG" id="llu:AKJ09_06252"/>
<keyword evidence="2" id="KW-0238">DNA-binding</keyword>
<accession>A0A0K1Q1D2</accession>
<dbReference type="SMART" id="SM00347">
    <property type="entry name" value="HTH_MARR"/>
    <property type="match status" value="1"/>
</dbReference>
<dbReference type="Gene3D" id="1.10.10.10">
    <property type="entry name" value="Winged helix-like DNA-binding domain superfamily/Winged helix DNA-binding domain"/>
    <property type="match status" value="1"/>
</dbReference>
<dbReference type="PANTHER" id="PTHR33164">
    <property type="entry name" value="TRANSCRIPTIONAL REGULATOR, MARR FAMILY"/>
    <property type="match status" value="1"/>
</dbReference>
<dbReference type="InterPro" id="IPR036388">
    <property type="entry name" value="WH-like_DNA-bd_sf"/>
</dbReference>
<dbReference type="STRING" id="1391654.AKJ09_06252"/>
<organism evidence="5 6">
    <name type="scientific">Labilithrix luteola</name>
    <dbReference type="NCBI Taxonomy" id="1391654"/>
    <lineage>
        <taxon>Bacteria</taxon>
        <taxon>Pseudomonadati</taxon>
        <taxon>Myxococcota</taxon>
        <taxon>Polyangia</taxon>
        <taxon>Polyangiales</taxon>
        <taxon>Labilitrichaceae</taxon>
        <taxon>Labilithrix</taxon>
    </lineage>
</organism>
<evidence type="ECO:0000256" key="2">
    <source>
        <dbReference type="ARBA" id="ARBA00023125"/>
    </source>
</evidence>
<dbReference type="EMBL" id="CP012333">
    <property type="protein sequence ID" value="AKU99588.1"/>
    <property type="molecule type" value="Genomic_DNA"/>
</dbReference>
<dbReference type="GO" id="GO:0003700">
    <property type="term" value="F:DNA-binding transcription factor activity"/>
    <property type="evidence" value="ECO:0007669"/>
    <property type="project" value="InterPro"/>
</dbReference>
<dbReference type="Pfam" id="PF12802">
    <property type="entry name" value="MarR_2"/>
    <property type="match status" value="1"/>
</dbReference>